<comment type="caution">
    <text evidence="7">The sequence shown here is derived from an EMBL/GenBank/DDBJ whole genome shotgun (WGS) entry which is preliminary data.</text>
</comment>
<dbReference type="GO" id="GO:0030687">
    <property type="term" value="C:preribosome, large subunit precursor"/>
    <property type="evidence" value="ECO:0007669"/>
    <property type="project" value="TreeGrafter"/>
</dbReference>
<accession>A0A8J1XZ59</accession>
<dbReference type="Proteomes" id="UP000749559">
    <property type="component" value="Unassembled WGS sequence"/>
</dbReference>
<proteinExistence type="inferred from homology"/>
<evidence type="ECO:0000256" key="5">
    <source>
        <dbReference type="RuleBase" id="RU364132"/>
    </source>
</evidence>
<evidence type="ECO:0000256" key="6">
    <source>
        <dbReference type="SAM" id="MobiDB-lite"/>
    </source>
</evidence>
<keyword evidence="3 5" id="KW-0690">Ribosome biogenesis</keyword>
<evidence type="ECO:0000313" key="7">
    <source>
        <dbReference type="EMBL" id="CAH1795001.1"/>
    </source>
</evidence>
<sequence length="340" mass="38412">MANTIENILAEKGQKFKSIEVEKDLELEIDEGNLLAVDTNPIDIKIFRTNKEKFLSELARDNTQLLLNRIWELPTHRKEDVILAKLPEPKTIIPREKPVPKEKAATKWEKYAALKGIQKSKKSRMVWDETHQEYRPRWGYKRANDDTKDWLIEVPGNADPYEDQFEKRLKAKKERTAKNELQRLCNIARNSKGKVPGVGLTPTEAPSKDHVSKALALAKSSDASLGKFTDKLPKEKAPKNMGKKRKFEPNTGQTKIEIGRQLDILGSIHKKRPAIDVTKATNKMIDAKQRGKNQKTKLPRQNKGRKSEKKTAKSTKKRGGGGMGGSGGKPAGRKPMGKRK</sequence>
<feature type="compositionally biased region" description="Basic and acidic residues" evidence="6">
    <location>
        <begin position="228"/>
        <end position="238"/>
    </location>
</feature>
<evidence type="ECO:0000256" key="4">
    <source>
        <dbReference type="ARBA" id="ARBA00023242"/>
    </source>
</evidence>
<organism evidence="7 8">
    <name type="scientific">Owenia fusiformis</name>
    <name type="common">Polychaete worm</name>
    <dbReference type="NCBI Taxonomy" id="6347"/>
    <lineage>
        <taxon>Eukaryota</taxon>
        <taxon>Metazoa</taxon>
        <taxon>Spiralia</taxon>
        <taxon>Lophotrochozoa</taxon>
        <taxon>Annelida</taxon>
        <taxon>Polychaeta</taxon>
        <taxon>Sedentaria</taxon>
        <taxon>Canalipalpata</taxon>
        <taxon>Sabellida</taxon>
        <taxon>Oweniida</taxon>
        <taxon>Oweniidae</taxon>
        <taxon>Owenia</taxon>
    </lineage>
</organism>
<comment type="similarity">
    <text evidence="2 5">Belongs to the RRS1 family.</text>
</comment>
<dbReference type="InterPro" id="IPR007023">
    <property type="entry name" value="Ribosom_reg"/>
</dbReference>
<comment type="function">
    <text evidence="5">Involved in ribosomal large subunit assembly.</text>
</comment>
<feature type="compositionally biased region" description="Gly residues" evidence="6">
    <location>
        <begin position="320"/>
        <end position="330"/>
    </location>
</feature>
<keyword evidence="4 5" id="KW-0539">Nucleus</keyword>
<name>A0A8J1XZ59_OWEFU</name>
<reference evidence="7" key="1">
    <citation type="submission" date="2022-03" db="EMBL/GenBank/DDBJ databases">
        <authorList>
            <person name="Martin C."/>
        </authorList>
    </citation>
    <scope>NUCLEOTIDE SEQUENCE</scope>
</reference>
<protein>
    <recommendedName>
        <fullName evidence="5">Ribosome biogenesis regulatory protein</fullName>
    </recommendedName>
</protein>
<dbReference type="AlphaFoldDB" id="A0A8J1XZ59"/>
<evidence type="ECO:0000256" key="1">
    <source>
        <dbReference type="ARBA" id="ARBA00004123"/>
    </source>
</evidence>
<dbReference type="OrthoDB" id="28455at2759"/>
<feature type="region of interest" description="Disordered" evidence="6">
    <location>
        <begin position="227"/>
        <end position="252"/>
    </location>
</feature>
<dbReference type="Pfam" id="PF04939">
    <property type="entry name" value="RRS1"/>
    <property type="match status" value="1"/>
</dbReference>
<dbReference type="GO" id="GO:0005730">
    <property type="term" value="C:nucleolus"/>
    <property type="evidence" value="ECO:0007669"/>
    <property type="project" value="TreeGrafter"/>
</dbReference>
<comment type="subcellular location">
    <subcellularLocation>
        <location evidence="1 5">Nucleus</location>
    </subcellularLocation>
</comment>
<dbReference type="GO" id="GO:0000447">
    <property type="term" value="P:endonucleolytic cleavage in ITS1 to separate SSU-rRNA from 5.8S rRNA and LSU-rRNA from tricistronic rRNA transcript (SSU-rRNA, 5.8S rRNA, LSU-rRNA)"/>
    <property type="evidence" value="ECO:0007669"/>
    <property type="project" value="TreeGrafter"/>
</dbReference>
<evidence type="ECO:0000256" key="3">
    <source>
        <dbReference type="ARBA" id="ARBA00022517"/>
    </source>
</evidence>
<evidence type="ECO:0000256" key="2">
    <source>
        <dbReference type="ARBA" id="ARBA00010077"/>
    </source>
</evidence>
<feature type="region of interest" description="Disordered" evidence="6">
    <location>
        <begin position="275"/>
        <end position="340"/>
    </location>
</feature>
<dbReference type="PANTHER" id="PTHR17602">
    <property type="entry name" value="RIBOSOME BIOGENESIS REGULATORY PROTEIN"/>
    <property type="match status" value="1"/>
</dbReference>
<feature type="compositionally biased region" description="Basic residues" evidence="6">
    <location>
        <begin position="331"/>
        <end position="340"/>
    </location>
</feature>
<feature type="compositionally biased region" description="Basic residues" evidence="6">
    <location>
        <begin position="290"/>
        <end position="319"/>
    </location>
</feature>
<dbReference type="EMBL" id="CAIIXF020000009">
    <property type="protein sequence ID" value="CAH1795001.1"/>
    <property type="molecule type" value="Genomic_DNA"/>
</dbReference>
<dbReference type="GO" id="GO:0042273">
    <property type="term" value="P:ribosomal large subunit biogenesis"/>
    <property type="evidence" value="ECO:0007669"/>
    <property type="project" value="TreeGrafter"/>
</dbReference>
<keyword evidence="8" id="KW-1185">Reference proteome</keyword>
<gene>
    <name evidence="7" type="ORF">OFUS_LOCUS19601</name>
</gene>
<evidence type="ECO:0000313" key="8">
    <source>
        <dbReference type="Proteomes" id="UP000749559"/>
    </source>
</evidence>
<dbReference type="PANTHER" id="PTHR17602:SF4">
    <property type="entry name" value="RIBOSOME BIOGENESIS REGULATORY PROTEIN HOMOLOG"/>
    <property type="match status" value="1"/>
</dbReference>